<keyword evidence="3" id="KW-1185">Reference proteome</keyword>
<protein>
    <submittedName>
        <fullName evidence="2">Uncharacterized protein</fullName>
    </submittedName>
</protein>
<dbReference type="Proteomes" id="UP000566819">
    <property type="component" value="Unassembled WGS sequence"/>
</dbReference>
<comment type="caution">
    <text evidence="2">The sequence shown here is derived from an EMBL/GenBank/DDBJ whole genome shotgun (WGS) entry which is preliminary data.</text>
</comment>
<gene>
    <name evidence="2" type="ORF">G7Y89_g13043</name>
</gene>
<organism evidence="2 3">
    <name type="scientific">Cudoniella acicularis</name>
    <dbReference type="NCBI Taxonomy" id="354080"/>
    <lineage>
        <taxon>Eukaryota</taxon>
        <taxon>Fungi</taxon>
        <taxon>Dikarya</taxon>
        <taxon>Ascomycota</taxon>
        <taxon>Pezizomycotina</taxon>
        <taxon>Leotiomycetes</taxon>
        <taxon>Helotiales</taxon>
        <taxon>Tricladiaceae</taxon>
        <taxon>Cudoniella</taxon>
    </lineage>
</organism>
<dbReference type="AlphaFoldDB" id="A0A8H4R9A0"/>
<keyword evidence="1" id="KW-0472">Membrane</keyword>
<name>A0A8H4R9A0_9HELO</name>
<keyword evidence="1" id="KW-0812">Transmembrane</keyword>
<dbReference type="OrthoDB" id="3783066at2759"/>
<sequence>MKDEVSSFISIYSISINLNLNIYLLDTISPNKPLIIRLVAKMVEATSSSSNVPAAVQPSVNGSPAHPQPSQNVELLFIVQKKKPVLHALPIQGSQTGATIMHLLAKEVKSIRPAAHWYQTRVVLEDAIVSRVSYSKSTSHFPFVNPPLSSANSSQSCIGDPEAQDYPRAVIIEKSTPRPDLTDAFHNPSALRGSDFLRLHSQFIIVPSTGGNNYRHAILIKAGTNKYLVAGAFALVILSSLVVGVLVGYFLHNTGYGLGAWAGIMATFALIQGFLFGMKFLG</sequence>
<evidence type="ECO:0000313" key="2">
    <source>
        <dbReference type="EMBL" id="KAF4625126.1"/>
    </source>
</evidence>
<evidence type="ECO:0000313" key="3">
    <source>
        <dbReference type="Proteomes" id="UP000566819"/>
    </source>
</evidence>
<feature type="transmembrane region" description="Helical" evidence="1">
    <location>
        <begin position="258"/>
        <end position="278"/>
    </location>
</feature>
<proteinExistence type="predicted"/>
<accession>A0A8H4R9A0</accession>
<dbReference type="EMBL" id="JAAMPI010001458">
    <property type="protein sequence ID" value="KAF4625126.1"/>
    <property type="molecule type" value="Genomic_DNA"/>
</dbReference>
<feature type="transmembrane region" description="Helical" evidence="1">
    <location>
        <begin position="227"/>
        <end position="252"/>
    </location>
</feature>
<evidence type="ECO:0000256" key="1">
    <source>
        <dbReference type="SAM" id="Phobius"/>
    </source>
</evidence>
<reference evidence="2 3" key="1">
    <citation type="submission" date="2020-03" db="EMBL/GenBank/DDBJ databases">
        <title>Draft Genome Sequence of Cudoniella acicularis.</title>
        <authorList>
            <person name="Buettner E."/>
            <person name="Kellner H."/>
        </authorList>
    </citation>
    <scope>NUCLEOTIDE SEQUENCE [LARGE SCALE GENOMIC DNA]</scope>
    <source>
        <strain evidence="2 3">DSM 108380</strain>
    </source>
</reference>
<keyword evidence="1" id="KW-1133">Transmembrane helix</keyword>